<evidence type="ECO:0000313" key="2">
    <source>
        <dbReference type="Proteomes" id="UP000018888"/>
    </source>
</evidence>
<gene>
    <name evidence="1" type="ORF">GLOIN_2v1768859</name>
</gene>
<reference evidence="1 2" key="2">
    <citation type="journal article" date="2018" name="New Phytol.">
        <title>High intraspecific genome diversity in the model arbuscular mycorrhizal symbiont Rhizophagus irregularis.</title>
        <authorList>
            <person name="Chen E.C.H."/>
            <person name="Morin E."/>
            <person name="Beaudet D."/>
            <person name="Noel J."/>
            <person name="Yildirir G."/>
            <person name="Ndikumana S."/>
            <person name="Charron P."/>
            <person name="St-Onge C."/>
            <person name="Giorgi J."/>
            <person name="Kruger M."/>
            <person name="Marton T."/>
            <person name="Ropars J."/>
            <person name="Grigoriev I.V."/>
            <person name="Hainaut M."/>
            <person name="Henrissat B."/>
            <person name="Roux C."/>
            <person name="Martin F."/>
            <person name="Corradi N."/>
        </authorList>
    </citation>
    <scope>NUCLEOTIDE SEQUENCE [LARGE SCALE GENOMIC DNA]</scope>
    <source>
        <strain evidence="1 2">DAOM 197198</strain>
    </source>
</reference>
<comment type="caution">
    <text evidence="1">The sequence shown here is derived from an EMBL/GenBank/DDBJ whole genome shotgun (WGS) entry which is preliminary data.</text>
</comment>
<protein>
    <submittedName>
        <fullName evidence="1">Uncharacterized protein</fullName>
    </submittedName>
</protein>
<evidence type="ECO:0000313" key="1">
    <source>
        <dbReference type="EMBL" id="POG76492.1"/>
    </source>
</evidence>
<dbReference type="VEuPathDB" id="FungiDB:RhiirFUN_007496"/>
<dbReference type="AlphaFoldDB" id="A0A2P4QFS9"/>
<sequence>MSPSELKLPKLHSWAYHIIDSIRSFGAVNGYTTETYESLHKEYVKKLYRLSNKKNIEVQIMKIATTIPRIFKFTAILFKFLLKDAHDFFVEQANIDHKMRYGFDNFLECLNLYMDHKSIANKSQVTIYRSVIIENGAIMRATNSYYGRPWYSNVSVRMNSDELFDYASDQGIC</sequence>
<dbReference type="Proteomes" id="UP000018888">
    <property type="component" value="Unassembled WGS sequence"/>
</dbReference>
<accession>A0A2P4QFS9</accession>
<organism evidence="1 2">
    <name type="scientific">Rhizophagus irregularis (strain DAOM 181602 / DAOM 197198 / MUCL 43194)</name>
    <name type="common">Arbuscular mycorrhizal fungus</name>
    <name type="synonym">Glomus intraradices</name>
    <dbReference type="NCBI Taxonomy" id="747089"/>
    <lineage>
        <taxon>Eukaryota</taxon>
        <taxon>Fungi</taxon>
        <taxon>Fungi incertae sedis</taxon>
        <taxon>Mucoromycota</taxon>
        <taxon>Glomeromycotina</taxon>
        <taxon>Glomeromycetes</taxon>
        <taxon>Glomerales</taxon>
        <taxon>Glomeraceae</taxon>
        <taxon>Rhizophagus</taxon>
    </lineage>
</organism>
<reference evidence="1 2" key="1">
    <citation type="journal article" date="2013" name="Proc. Natl. Acad. Sci. U.S.A.">
        <title>Genome of an arbuscular mycorrhizal fungus provides insight into the oldest plant symbiosis.</title>
        <authorList>
            <person name="Tisserant E."/>
            <person name="Malbreil M."/>
            <person name="Kuo A."/>
            <person name="Kohler A."/>
            <person name="Symeonidi A."/>
            <person name="Balestrini R."/>
            <person name="Charron P."/>
            <person name="Duensing N."/>
            <person name="Frei Dit Frey N."/>
            <person name="Gianinazzi-Pearson V."/>
            <person name="Gilbert L.B."/>
            <person name="Handa Y."/>
            <person name="Herr J.R."/>
            <person name="Hijri M."/>
            <person name="Koul R."/>
            <person name="Kawaguchi M."/>
            <person name="Krajinski F."/>
            <person name="Lammers P.J."/>
            <person name="Masclaux F.G."/>
            <person name="Murat C."/>
            <person name="Morin E."/>
            <person name="Ndikumana S."/>
            <person name="Pagni M."/>
            <person name="Petitpierre D."/>
            <person name="Requena N."/>
            <person name="Rosikiewicz P."/>
            <person name="Riley R."/>
            <person name="Saito K."/>
            <person name="San Clemente H."/>
            <person name="Shapiro H."/>
            <person name="van Tuinen D."/>
            <person name="Becard G."/>
            <person name="Bonfante P."/>
            <person name="Paszkowski U."/>
            <person name="Shachar-Hill Y.Y."/>
            <person name="Tuskan G.A."/>
            <person name="Young P.W."/>
            <person name="Sanders I.R."/>
            <person name="Henrissat B."/>
            <person name="Rensing S.A."/>
            <person name="Grigoriev I.V."/>
            <person name="Corradi N."/>
            <person name="Roux C."/>
            <person name="Martin F."/>
        </authorList>
    </citation>
    <scope>NUCLEOTIDE SEQUENCE [LARGE SCALE GENOMIC DNA]</scope>
    <source>
        <strain evidence="1 2">DAOM 197198</strain>
    </source>
</reference>
<dbReference type="EMBL" id="AUPC02000049">
    <property type="protein sequence ID" value="POG76492.1"/>
    <property type="molecule type" value="Genomic_DNA"/>
</dbReference>
<name>A0A2P4QFS9_RHIID</name>
<proteinExistence type="predicted"/>
<keyword evidence="2" id="KW-1185">Reference proteome</keyword>